<organism evidence="2 3">
    <name type="scientific">Dyella choica</name>
    <dbReference type="NCBI Taxonomy" id="1927959"/>
    <lineage>
        <taxon>Bacteria</taxon>
        <taxon>Pseudomonadati</taxon>
        <taxon>Pseudomonadota</taxon>
        <taxon>Gammaproteobacteria</taxon>
        <taxon>Lysobacterales</taxon>
        <taxon>Rhodanobacteraceae</taxon>
        <taxon>Dyella</taxon>
    </lineage>
</organism>
<proteinExistence type="predicted"/>
<protein>
    <submittedName>
        <fullName evidence="2">VOC family protein</fullName>
    </submittedName>
</protein>
<dbReference type="CDD" id="cd07262">
    <property type="entry name" value="VOC_like"/>
    <property type="match status" value="1"/>
</dbReference>
<dbReference type="EMBL" id="RYYV01000012">
    <property type="protein sequence ID" value="RUL73067.1"/>
    <property type="molecule type" value="Genomic_DNA"/>
</dbReference>
<dbReference type="PROSITE" id="PS51819">
    <property type="entry name" value="VOC"/>
    <property type="match status" value="1"/>
</dbReference>
<dbReference type="SUPFAM" id="SSF54593">
    <property type="entry name" value="Glyoxalase/Bleomycin resistance protein/Dihydroxybiphenyl dioxygenase"/>
    <property type="match status" value="1"/>
</dbReference>
<dbReference type="PANTHER" id="PTHR35006:SF2">
    <property type="entry name" value="GLYOXALASE FAMILY PROTEIN (AFU_ORTHOLOGUE AFUA_5G14830)"/>
    <property type="match status" value="1"/>
</dbReference>
<dbReference type="Gene3D" id="3.10.180.10">
    <property type="entry name" value="2,3-Dihydroxybiphenyl 1,2-Dioxygenase, domain 1"/>
    <property type="match status" value="1"/>
</dbReference>
<gene>
    <name evidence="2" type="ORF">EKH80_15490</name>
</gene>
<reference evidence="2 3" key="1">
    <citation type="submission" date="2018-12" db="EMBL/GenBank/DDBJ databases">
        <title>Dyella dinghuensis sp. nov. DHOA06 and Dyella choica sp. nov. 4M-K27, isolated from forest soil.</title>
        <authorList>
            <person name="Qiu L.-H."/>
            <person name="Gao Z.-H."/>
        </authorList>
    </citation>
    <scope>NUCLEOTIDE SEQUENCE [LARGE SCALE GENOMIC DNA]</scope>
    <source>
        <strain evidence="2 3">4M-K27</strain>
    </source>
</reference>
<dbReference type="InterPro" id="IPR037523">
    <property type="entry name" value="VOC_core"/>
</dbReference>
<sequence length="122" mass="13288">MYDHVGLHVQDLEASVRFYQAALAPLGHVLCMSDANSAGFGPKDAPSLWLYHDAIANMPVGAHVAFRAEQRSHVDKFHTEGLRAGGQDLGKPGVREDYAPNYYAAFLTDPDGNNIEAVCMTQ</sequence>
<dbReference type="InterPro" id="IPR004360">
    <property type="entry name" value="Glyas_Fos-R_dOase_dom"/>
</dbReference>
<dbReference type="Pfam" id="PF00903">
    <property type="entry name" value="Glyoxalase"/>
    <property type="match status" value="1"/>
</dbReference>
<name>A0A3S0S8N8_9GAMM</name>
<comment type="caution">
    <text evidence="2">The sequence shown here is derived from an EMBL/GenBank/DDBJ whole genome shotgun (WGS) entry which is preliminary data.</text>
</comment>
<keyword evidence="3" id="KW-1185">Reference proteome</keyword>
<dbReference type="PANTHER" id="PTHR35006">
    <property type="entry name" value="GLYOXALASE FAMILY PROTEIN (AFU_ORTHOLOGUE AFUA_5G14830)"/>
    <property type="match status" value="1"/>
</dbReference>
<evidence type="ECO:0000313" key="2">
    <source>
        <dbReference type="EMBL" id="RUL73067.1"/>
    </source>
</evidence>
<dbReference type="AlphaFoldDB" id="A0A3S0S8N8"/>
<feature type="domain" description="VOC" evidence="1">
    <location>
        <begin position="1"/>
        <end position="120"/>
    </location>
</feature>
<evidence type="ECO:0000313" key="3">
    <source>
        <dbReference type="Proteomes" id="UP000274358"/>
    </source>
</evidence>
<evidence type="ECO:0000259" key="1">
    <source>
        <dbReference type="PROSITE" id="PS51819"/>
    </source>
</evidence>
<dbReference type="RefSeq" id="WP_126685686.1">
    <property type="nucleotide sequence ID" value="NZ_RYYV01000012.1"/>
</dbReference>
<dbReference type="OrthoDB" id="9800438at2"/>
<dbReference type="Proteomes" id="UP000274358">
    <property type="component" value="Unassembled WGS sequence"/>
</dbReference>
<accession>A0A3S0S8N8</accession>
<dbReference type="InterPro" id="IPR029068">
    <property type="entry name" value="Glyas_Bleomycin-R_OHBP_Dase"/>
</dbReference>